<feature type="domain" description="ABC transporter" evidence="5">
    <location>
        <begin position="25"/>
        <end position="252"/>
    </location>
</feature>
<evidence type="ECO:0000256" key="2">
    <source>
        <dbReference type="ARBA" id="ARBA00022448"/>
    </source>
</evidence>
<dbReference type="Proteomes" id="UP000823935">
    <property type="component" value="Unassembled WGS sequence"/>
</dbReference>
<evidence type="ECO:0000256" key="4">
    <source>
        <dbReference type="ARBA" id="ARBA00022840"/>
    </source>
</evidence>
<dbReference type="InterPro" id="IPR003439">
    <property type="entry name" value="ABC_transporter-like_ATP-bd"/>
</dbReference>
<reference evidence="6" key="1">
    <citation type="submission" date="2020-10" db="EMBL/GenBank/DDBJ databases">
        <authorList>
            <person name="Gilroy R."/>
        </authorList>
    </citation>
    <scope>NUCLEOTIDE SEQUENCE</scope>
    <source>
        <strain evidence="6">CHK190-19873</strain>
    </source>
</reference>
<organism evidence="6 7">
    <name type="scientific">Candidatus Limivivens intestinipullorum</name>
    <dbReference type="NCBI Taxonomy" id="2840858"/>
    <lineage>
        <taxon>Bacteria</taxon>
        <taxon>Bacillati</taxon>
        <taxon>Bacillota</taxon>
        <taxon>Clostridia</taxon>
        <taxon>Lachnospirales</taxon>
        <taxon>Lachnospiraceae</taxon>
        <taxon>Lachnospiraceae incertae sedis</taxon>
        <taxon>Candidatus Limivivens</taxon>
    </lineage>
</organism>
<evidence type="ECO:0000313" key="6">
    <source>
        <dbReference type="EMBL" id="HIS32075.1"/>
    </source>
</evidence>
<dbReference type="SUPFAM" id="SSF52540">
    <property type="entry name" value="P-loop containing nucleoside triphosphate hydrolases"/>
    <property type="match status" value="1"/>
</dbReference>
<keyword evidence="4 6" id="KW-0067">ATP-binding</keyword>
<evidence type="ECO:0000256" key="3">
    <source>
        <dbReference type="ARBA" id="ARBA00022741"/>
    </source>
</evidence>
<dbReference type="GO" id="GO:0005524">
    <property type="term" value="F:ATP binding"/>
    <property type="evidence" value="ECO:0007669"/>
    <property type="project" value="UniProtKB-KW"/>
</dbReference>
<name>A0A9D1JKE7_9FIRM</name>
<dbReference type="InterPro" id="IPR017871">
    <property type="entry name" value="ABC_transporter-like_CS"/>
</dbReference>
<dbReference type="Pfam" id="PF00005">
    <property type="entry name" value="ABC_tran"/>
    <property type="match status" value="1"/>
</dbReference>
<protein>
    <submittedName>
        <fullName evidence="6">ABC transporter ATP-binding protein</fullName>
    </submittedName>
</protein>
<gene>
    <name evidence="6" type="ORF">IAB44_11095</name>
</gene>
<dbReference type="EMBL" id="DVIQ01000069">
    <property type="protein sequence ID" value="HIS32075.1"/>
    <property type="molecule type" value="Genomic_DNA"/>
</dbReference>
<evidence type="ECO:0000313" key="7">
    <source>
        <dbReference type="Proteomes" id="UP000823935"/>
    </source>
</evidence>
<keyword evidence="3" id="KW-0547">Nucleotide-binding</keyword>
<dbReference type="PROSITE" id="PS50893">
    <property type="entry name" value="ABC_TRANSPORTER_2"/>
    <property type="match status" value="1"/>
</dbReference>
<dbReference type="PANTHER" id="PTHR43335">
    <property type="entry name" value="ABC TRANSPORTER, ATP-BINDING PROTEIN"/>
    <property type="match status" value="1"/>
</dbReference>
<dbReference type="InterPro" id="IPR027417">
    <property type="entry name" value="P-loop_NTPase"/>
</dbReference>
<evidence type="ECO:0000256" key="1">
    <source>
        <dbReference type="ARBA" id="ARBA00005417"/>
    </source>
</evidence>
<reference evidence="6" key="2">
    <citation type="journal article" date="2021" name="PeerJ">
        <title>Extensive microbial diversity within the chicken gut microbiome revealed by metagenomics and culture.</title>
        <authorList>
            <person name="Gilroy R."/>
            <person name="Ravi A."/>
            <person name="Getino M."/>
            <person name="Pursley I."/>
            <person name="Horton D.L."/>
            <person name="Alikhan N.F."/>
            <person name="Baker D."/>
            <person name="Gharbi K."/>
            <person name="Hall N."/>
            <person name="Watson M."/>
            <person name="Adriaenssens E.M."/>
            <person name="Foster-Nyarko E."/>
            <person name="Jarju S."/>
            <person name="Secka A."/>
            <person name="Antonio M."/>
            <person name="Oren A."/>
            <person name="Chaudhuri R.R."/>
            <person name="La Ragione R."/>
            <person name="Hildebrand F."/>
            <person name="Pallen M.J."/>
        </authorList>
    </citation>
    <scope>NUCLEOTIDE SEQUENCE</scope>
    <source>
        <strain evidence="6">CHK190-19873</strain>
    </source>
</reference>
<dbReference type="GO" id="GO:0016887">
    <property type="term" value="F:ATP hydrolysis activity"/>
    <property type="evidence" value="ECO:0007669"/>
    <property type="project" value="InterPro"/>
</dbReference>
<dbReference type="Gene3D" id="3.40.50.300">
    <property type="entry name" value="P-loop containing nucleotide triphosphate hydrolases"/>
    <property type="match status" value="1"/>
</dbReference>
<dbReference type="InterPro" id="IPR003593">
    <property type="entry name" value="AAA+_ATPase"/>
</dbReference>
<proteinExistence type="inferred from homology"/>
<dbReference type="CDD" id="cd03264">
    <property type="entry name" value="ABC_drug_resistance_like"/>
    <property type="match status" value="1"/>
</dbReference>
<sequence>MKKTESIRTALYPEGQAEKAGHKNIEICHVTKTYKNGAKALDDVSFDVGSGVFGLLGHNGAGKTTLMKAIVTILRPTKGSVRVCGFDTEKQGEAVRTRIGYLPQELAMYPALTVLDFISYMARLKGITGKEEPERVLEQVEMQDFAGRKIGQLSGGMRRRVGIAQALLGNPRILVVDEPTAGLDPEERVRFRGVLSRYAREGRTVLLSTHIVEDVHQLCENLAVLRRGRLFYAGASKNLQERVEGKVKILRLEREEALAEIQKKAVVLATTYEPHGLTARIVDEEDRFHQAEPAAATLEDAYVYCMGGKAYA</sequence>
<comment type="caution">
    <text evidence="6">The sequence shown here is derived from an EMBL/GenBank/DDBJ whole genome shotgun (WGS) entry which is preliminary data.</text>
</comment>
<keyword evidence="2" id="KW-0813">Transport</keyword>
<dbReference type="PROSITE" id="PS00211">
    <property type="entry name" value="ABC_TRANSPORTER_1"/>
    <property type="match status" value="1"/>
</dbReference>
<dbReference type="AlphaFoldDB" id="A0A9D1JKE7"/>
<accession>A0A9D1JKE7</accession>
<comment type="similarity">
    <text evidence="1">Belongs to the ABC transporter superfamily.</text>
</comment>
<dbReference type="PANTHER" id="PTHR43335:SF2">
    <property type="entry name" value="ABC TRANSPORTER, ATP-BINDING PROTEIN"/>
    <property type="match status" value="1"/>
</dbReference>
<evidence type="ECO:0000259" key="5">
    <source>
        <dbReference type="PROSITE" id="PS50893"/>
    </source>
</evidence>
<dbReference type="SMART" id="SM00382">
    <property type="entry name" value="AAA"/>
    <property type="match status" value="1"/>
</dbReference>